<feature type="transmembrane region" description="Helical" evidence="6">
    <location>
        <begin position="274"/>
        <end position="293"/>
    </location>
</feature>
<dbReference type="InterPro" id="IPR000620">
    <property type="entry name" value="EamA_dom"/>
</dbReference>
<dbReference type="InterPro" id="IPR037185">
    <property type="entry name" value="EmrE-like"/>
</dbReference>
<feature type="transmembrane region" description="Helical" evidence="6">
    <location>
        <begin position="250"/>
        <end position="268"/>
    </location>
</feature>
<keyword evidence="2" id="KW-1003">Cell membrane</keyword>
<accession>A0ABQ2F095</accession>
<keyword evidence="4 6" id="KW-1133">Transmembrane helix</keyword>
<evidence type="ECO:0000256" key="6">
    <source>
        <dbReference type="SAM" id="Phobius"/>
    </source>
</evidence>
<dbReference type="PANTHER" id="PTHR42920:SF5">
    <property type="entry name" value="EAMA DOMAIN-CONTAINING PROTEIN"/>
    <property type="match status" value="1"/>
</dbReference>
<name>A0ABQ2F095_9DEIO</name>
<feature type="transmembrane region" description="Helical" evidence="6">
    <location>
        <begin position="152"/>
        <end position="171"/>
    </location>
</feature>
<feature type="transmembrane region" description="Helical" evidence="6">
    <location>
        <begin position="178"/>
        <end position="199"/>
    </location>
</feature>
<sequence length="305" mass="32207">MSSPSVRTVPPTPASHLLGVGLLLFVAFVWGTMFVVVKNLTTVLSTAELMTWRYVLAALPLLPFLRHATSPHLWRHGAVIGVLLFVVVSTQTAGLAFTTANRAAFITGLAVILAPLATAFLARQRVPSAVWIGAVLCLVGLAFLSLEGTPLNIGDALVLGTAVSYTAYVLFLGKVAHLHAALTLTTISILTNALLSAVWMFGQASLAATPLHLPPVSTWGALVFVSLIGTVGMYLCQIHGQRRVSPSETVIILSLEPLFTVLASLVFLHEAIGLRGMLGAVLMIGGLLYSQLVPMANARKAGQDT</sequence>
<dbReference type="Pfam" id="PF00892">
    <property type="entry name" value="EamA"/>
    <property type="match status" value="2"/>
</dbReference>
<proteinExistence type="predicted"/>
<organism evidence="8 9">
    <name type="scientific">Deinococcus malanensis</name>
    <dbReference type="NCBI Taxonomy" id="1706855"/>
    <lineage>
        <taxon>Bacteria</taxon>
        <taxon>Thermotogati</taxon>
        <taxon>Deinococcota</taxon>
        <taxon>Deinococci</taxon>
        <taxon>Deinococcales</taxon>
        <taxon>Deinococcaceae</taxon>
        <taxon>Deinococcus</taxon>
    </lineage>
</organism>
<feature type="transmembrane region" description="Helical" evidence="6">
    <location>
        <begin position="219"/>
        <end position="238"/>
    </location>
</feature>
<keyword evidence="9" id="KW-1185">Reference proteome</keyword>
<feature type="domain" description="EamA" evidence="7">
    <location>
        <begin position="18"/>
        <end position="145"/>
    </location>
</feature>
<feature type="transmembrane region" description="Helical" evidence="6">
    <location>
        <begin position="103"/>
        <end position="122"/>
    </location>
</feature>
<dbReference type="PANTHER" id="PTHR42920">
    <property type="entry name" value="OS03G0707200 PROTEIN-RELATED"/>
    <property type="match status" value="1"/>
</dbReference>
<keyword evidence="3 6" id="KW-0812">Transmembrane</keyword>
<dbReference type="InterPro" id="IPR051258">
    <property type="entry name" value="Diverse_Substrate_Transporter"/>
</dbReference>
<protein>
    <submittedName>
        <fullName evidence="8">Permease</fullName>
    </submittedName>
</protein>
<comment type="subcellular location">
    <subcellularLocation>
        <location evidence="1">Cell membrane</location>
        <topology evidence="1">Multi-pass membrane protein</topology>
    </subcellularLocation>
</comment>
<evidence type="ECO:0000256" key="3">
    <source>
        <dbReference type="ARBA" id="ARBA00022692"/>
    </source>
</evidence>
<feature type="transmembrane region" description="Helical" evidence="6">
    <location>
        <begin position="17"/>
        <end position="37"/>
    </location>
</feature>
<dbReference type="Proteomes" id="UP000647587">
    <property type="component" value="Unassembled WGS sequence"/>
</dbReference>
<evidence type="ECO:0000256" key="5">
    <source>
        <dbReference type="ARBA" id="ARBA00023136"/>
    </source>
</evidence>
<dbReference type="SUPFAM" id="SSF103481">
    <property type="entry name" value="Multidrug resistance efflux transporter EmrE"/>
    <property type="match status" value="2"/>
</dbReference>
<comment type="caution">
    <text evidence="8">The sequence shown here is derived from an EMBL/GenBank/DDBJ whole genome shotgun (WGS) entry which is preliminary data.</text>
</comment>
<evidence type="ECO:0000313" key="9">
    <source>
        <dbReference type="Proteomes" id="UP000647587"/>
    </source>
</evidence>
<feature type="domain" description="EamA" evidence="7">
    <location>
        <begin position="153"/>
        <end position="288"/>
    </location>
</feature>
<evidence type="ECO:0000256" key="4">
    <source>
        <dbReference type="ARBA" id="ARBA00022989"/>
    </source>
</evidence>
<reference evidence="9" key="1">
    <citation type="journal article" date="2019" name="Int. J. Syst. Evol. Microbiol.">
        <title>The Global Catalogue of Microorganisms (GCM) 10K type strain sequencing project: providing services to taxonomists for standard genome sequencing and annotation.</title>
        <authorList>
            <consortium name="The Broad Institute Genomics Platform"/>
            <consortium name="The Broad Institute Genome Sequencing Center for Infectious Disease"/>
            <person name="Wu L."/>
            <person name="Ma J."/>
        </authorList>
    </citation>
    <scope>NUCLEOTIDE SEQUENCE [LARGE SCALE GENOMIC DNA]</scope>
    <source>
        <strain evidence="9">JCM 30331</strain>
    </source>
</reference>
<feature type="transmembrane region" description="Helical" evidence="6">
    <location>
        <begin position="129"/>
        <end position="146"/>
    </location>
</feature>
<keyword evidence="5 6" id="KW-0472">Membrane</keyword>
<evidence type="ECO:0000259" key="7">
    <source>
        <dbReference type="Pfam" id="PF00892"/>
    </source>
</evidence>
<dbReference type="RefSeq" id="WP_189010420.1">
    <property type="nucleotide sequence ID" value="NZ_BMPP01000014.1"/>
</dbReference>
<evidence type="ECO:0000313" key="8">
    <source>
        <dbReference type="EMBL" id="GGK34987.1"/>
    </source>
</evidence>
<feature type="transmembrane region" description="Helical" evidence="6">
    <location>
        <begin position="77"/>
        <end position="97"/>
    </location>
</feature>
<gene>
    <name evidence="8" type="ORF">GCM10008955_31180</name>
</gene>
<dbReference type="EMBL" id="BMPP01000014">
    <property type="protein sequence ID" value="GGK34987.1"/>
    <property type="molecule type" value="Genomic_DNA"/>
</dbReference>
<evidence type="ECO:0000256" key="1">
    <source>
        <dbReference type="ARBA" id="ARBA00004651"/>
    </source>
</evidence>
<evidence type="ECO:0000256" key="2">
    <source>
        <dbReference type="ARBA" id="ARBA00022475"/>
    </source>
</evidence>